<proteinExistence type="inferred from homology"/>
<evidence type="ECO:0000313" key="7">
    <source>
        <dbReference type="EMBL" id="CAG8952718.1"/>
    </source>
</evidence>
<dbReference type="OrthoDB" id="413885at2759"/>
<dbReference type="SUPFAM" id="SSF54373">
    <property type="entry name" value="FAD-linked reductases, C-terminal domain"/>
    <property type="match status" value="1"/>
</dbReference>
<dbReference type="InterPro" id="IPR000172">
    <property type="entry name" value="GMC_OxRdtase_N"/>
</dbReference>
<dbReference type="InterPro" id="IPR015920">
    <property type="entry name" value="Cellobiose_DH-like_cyt"/>
</dbReference>
<dbReference type="PROSITE" id="PS00623">
    <property type="entry name" value="GMC_OXRED_1"/>
    <property type="match status" value="1"/>
</dbReference>
<dbReference type="Proteomes" id="UP000696280">
    <property type="component" value="Unassembled WGS sequence"/>
</dbReference>
<protein>
    <recommendedName>
        <fullName evidence="5 6">Glucose-methanol-choline oxidoreductase N-terminal domain-containing protein</fullName>
    </recommendedName>
</protein>
<dbReference type="Pfam" id="PF00732">
    <property type="entry name" value="GMC_oxred_N"/>
    <property type="match status" value="1"/>
</dbReference>
<dbReference type="PROSITE" id="PS00624">
    <property type="entry name" value="GMC_OXRED_2"/>
    <property type="match status" value="1"/>
</dbReference>
<keyword evidence="4" id="KW-0732">Signal</keyword>
<evidence type="ECO:0000259" key="5">
    <source>
        <dbReference type="PROSITE" id="PS00623"/>
    </source>
</evidence>
<evidence type="ECO:0000256" key="3">
    <source>
        <dbReference type="SAM" id="MobiDB-lite"/>
    </source>
</evidence>
<dbReference type="PANTHER" id="PTHR47190">
    <property type="entry name" value="DEHYDROGENASE, PUTATIVE-RELATED"/>
    <property type="match status" value="1"/>
</dbReference>
<dbReference type="Pfam" id="PF05199">
    <property type="entry name" value="GMC_oxred_C"/>
    <property type="match status" value="1"/>
</dbReference>
<evidence type="ECO:0000256" key="1">
    <source>
        <dbReference type="ARBA" id="ARBA00010790"/>
    </source>
</evidence>
<name>A0A9N9PRS3_9HELO</name>
<dbReference type="AlphaFoldDB" id="A0A9N9PRS3"/>
<gene>
    <name evidence="7" type="ORF">HYFRA_00008962</name>
</gene>
<dbReference type="SUPFAM" id="SSF49344">
    <property type="entry name" value="CBD9-like"/>
    <property type="match status" value="1"/>
</dbReference>
<dbReference type="GO" id="GO:0050660">
    <property type="term" value="F:flavin adenine dinucleotide binding"/>
    <property type="evidence" value="ECO:0007669"/>
    <property type="project" value="InterPro"/>
</dbReference>
<dbReference type="InterPro" id="IPR036188">
    <property type="entry name" value="FAD/NAD-bd_sf"/>
</dbReference>
<reference evidence="7" key="1">
    <citation type="submission" date="2021-07" db="EMBL/GenBank/DDBJ databases">
        <authorList>
            <person name="Durling M."/>
        </authorList>
    </citation>
    <scope>NUCLEOTIDE SEQUENCE</scope>
</reference>
<dbReference type="Gene3D" id="3.50.50.60">
    <property type="entry name" value="FAD/NAD(P)-binding domain"/>
    <property type="match status" value="1"/>
</dbReference>
<dbReference type="PANTHER" id="PTHR47190:SF4">
    <property type="entry name" value="DEHYDROGENASE, PUTATIVE-RELATED"/>
    <property type="match status" value="1"/>
</dbReference>
<feature type="domain" description="Glucose-methanol-choline oxidoreductase N-terminal" evidence="6">
    <location>
        <begin position="480"/>
        <end position="494"/>
    </location>
</feature>
<dbReference type="CDD" id="cd09630">
    <property type="entry name" value="CDH_like_cytochrome"/>
    <property type="match status" value="1"/>
</dbReference>
<feature type="signal peptide" evidence="4">
    <location>
        <begin position="1"/>
        <end position="16"/>
    </location>
</feature>
<dbReference type="EMBL" id="CAJVRL010000047">
    <property type="protein sequence ID" value="CAG8952718.1"/>
    <property type="molecule type" value="Genomic_DNA"/>
</dbReference>
<evidence type="ECO:0000259" key="6">
    <source>
        <dbReference type="PROSITE" id="PS00624"/>
    </source>
</evidence>
<dbReference type="GO" id="GO:0016614">
    <property type="term" value="F:oxidoreductase activity, acting on CH-OH group of donors"/>
    <property type="evidence" value="ECO:0007669"/>
    <property type="project" value="InterPro"/>
</dbReference>
<feature type="region of interest" description="Disordered" evidence="3">
    <location>
        <begin position="783"/>
        <end position="803"/>
    </location>
</feature>
<dbReference type="Pfam" id="PF16010">
    <property type="entry name" value="CDH-cyt"/>
    <property type="match status" value="1"/>
</dbReference>
<dbReference type="InterPro" id="IPR007867">
    <property type="entry name" value="GMC_OxRtase_C"/>
</dbReference>
<dbReference type="InterPro" id="IPR053208">
    <property type="entry name" value="GMC_Oxidoreductase_CD"/>
</dbReference>
<sequence>MRSFATSLAFVAGAYAQSKALVDANTGITFQAYSDTAGSGFSFGAAVPTTIGSDFIGQIVAPNNGSGYVGVALTPLMANSLLVIAWANGKDVVGSTYTASGYTSPTHYSNASVSIEAIAKGTFMNGTHLSYTFLCKGCVQGGVTSFSSSAKDITMGFAMSSTTPTNPTSVKSAGFTFHNTGFGNFGLTLAGSADYPKWASMATTVSASPISVPASNLTCSTRNVTATVSNSTYDYIIAGAGPAGIIVAQRMAESGKSVLLLEGGKASTFAQGGRSTVSWNDTVTQYDVPSMAYYLSTAADTSEYCTDTASQAGCILGGSTMVNALMFVRPQAADFNDKWPTGWKWNDVAASAAKLYERNPGTTLASKDGQRYDQSAFTAMSSFLKTMGWSQVDSIESPNEKTNVYSFPAWDIQNGLRAGPVTSYLPLAQAASNFKLTLNTKVLRAIRNGSTITGVETQDSTGARQIINVNAGGKVILAAGTMSTPRILINSGIGPKAQMDIVSAGCTGIKLPAEADYINLPVGENLRDHPVFTLTFNITDNSNVSTSMVASQFTNPSATDIDLFAKASGPLAQSGQRLNFWTSLNSTTGTRFFQGTVNSPSAGLVRAKIYLTHGSTSRGSLGVTSKGSTKFITEPLMNTDEDKAAVVQFLDSMINSAKNSSVLSLASPTTGSKLVSSFTSGSHFVGTAMMGASNDGKSVVDTDTKVFGTDNLFVVDGSIHPDLPTGNTQAIIMVAAEHAAAKILALGSGSGSGSPSSGTSTATKSLSVPVKIGSASASVSPAAQAVSALPSTPVPGKGDDACA</sequence>
<evidence type="ECO:0000256" key="2">
    <source>
        <dbReference type="RuleBase" id="RU003968"/>
    </source>
</evidence>
<keyword evidence="2" id="KW-0274">FAD</keyword>
<organism evidence="7 8">
    <name type="scientific">Hymenoscyphus fraxineus</name>
    <dbReference type="NCBI Taxonomy" id="746836"/>
    <lineage>
        <taxon>Eukaryota</taxon>
        <taxon>Fungi</taxon>
        <taxon>Dikarya</taxon>
        <taxon>Ascomycota</taxon>
        <taxon>Pezizomycotina</taxon>
        <taxon>Leotiomycetes</taxon>
        <taxon>Helotiales</taxon>
        <taxon>Helotiaceae</taxon>
        <taxon>Hymenoscyphus</taxon>
    </lineage>
</organism>
<keyword evidence="2" id="KW-0285">Flavoprotein</keyword>
<comment type="caution">
    <text evidence="7">The sequence shown here is derived from an EMBL/GenBank/DDBJ whole genome shotgun (WGS) entry which is preliminary data.</text>
</comment>
<comment type="similarity">
    <text evidence="1 2">Belongs to the GMC oxidoreductase family.</text>
</comment>
<keyword evidence="8" id="KW-1185">Reference proteome</keyword>
<accession>A0A9N9PRS3</accession>
<evidence type="ECO:0000256" key="4">
    <source>
        <dbReference type="SAM" id="SignalP"/>
    </source>
</evidence>
<feature type="domain" description="Glucose-methanol-choline oxidoreductase N-terminal" evidence="5">
    <location>
        <begin position="313"/>
        <end position="336"/>
    </location>
</feature>
<dbReference type="SUPFAM" id="SSF51905">
    <property type="entry name" value="FAD/NAD(P)-binding domain"/>
    <property type="match status" value="1"/>
</dbReference>
<feature type="chain" id="PRO_5040272847" description="Glucose-methanol-choline oxidoreductase N-terminal domain-containing protein" evidence="4">
    <location>
        <begin position="17"/>
        <end position="803"/>
    </location>
</feature>
<dbReference type="Gene3D" id="3.30.410.10">
    <property type="entry name" value="Cholesterol Oxidase, domain 2"/>
    <property type="match status" value="1"/>
</dbReference>
<evidence type="ECO:0000313" key="8">
    <source>
        <dbReference type="Proteomes" id="UP000696280"/>
    </source>
</evidence>
<dbReference type="Gene3D" id="2.60.40.1210">
    <property type="entry name" value="Cellobiose dehydrogenase, cytochrome domain"/>
    <property type="match status" value="1"/>
</dbReference>